<keyword evidence="1" id="KW-1133">Transmembrane helix</keyword>
<evidence type="ECO:0000313" key="2">
    <source>
        <dbReference type="EMBL" id="SCY56918.1"/>
    </source>
</evidence>
<evidence type="ECO:0000256" key="1">
    <source>
        <dbReference type="SAM" id="Phobius"/>
    </source>
</evidence>
<feature type="transmembrane region" description="Helical" evidence="1">
    <location>
        <begin position="140"/>
        <end position="159"/>
    </location>
</feature>
<feature type="transmembrane region" description="Helical" evidence="1">
    <location>
        <begin position="171"/>
        <end position="189"/>
    </location>
</feature>
<name>A0A1G5H1X4_9FIRM</name>
<organism evidence="2 3">
    <name type="scientific">Butyrivibrio hungatei</name>
    <dbReference type="NCBI Taxonomy" id="185008"/>
    <lineage>
        <taxon>Bacteria</taxon>
        <taxon>Bacillati</taxon>
        <taxon>Bacillota</taxon>
        <taxon>Clostridia</taxon>
        <taxon>Lachnospirales</taxon>
        <taxon>Lachnospiraceae</taxon>
        <taxon>Butyrivibrio</taxon>
    </lineage>
</organism>
<keyword evidence="1" id="KW-0812">Transmembrane</keyword>
<feature type="transmembrane region" description="Helical" evidence="1">
    <location>
        <begin position="196"/>
        <end position="214"/>
    </location>
</feature>
<keyword evidence="3" id="KW-1185">Reference proteome</keyword>
<sequence>MTKKIYLEKFSFFLSFYFFKDACDDIISDYEDWFNNEISIGRSENKICEEMLSPRLLAKKIYKETENKDDRILVLLKNVTIKTLLLIILHMSLCFYILTQCNTWGCTFLYYGLAINFFIAVIMFLAFFKNKRTGEVFSVVRLISMFIPVLFIIVVVWMINSSTKLQEVGRVYNSILTLAVIILYAYGIYTALKSTNNGNLIVCLLLVFGGAVMIEFTMNQQHMFYLDLEEYSKVLWGNILIYVEMLLLQAIFWVGRKSGFTIK</sequence>
<feature type="transmembrane region" description="Helical" evidence="1">
    <location>
        <begin position="79"/>
        <end position="98"/>
    </location>
</feature>
<evidence type="ECO:0000313" key="3">
    <source>
        <dbReference type="Proteomes" id="UP000183047"/>
    </source>
</evidence>
<keyword evidence="1" id="KW-0472">Membrane</keyword>
<dbReference type="RefSeq" id="WP_026655734.1">
    <property type="nucleotide sequence ID" value="NZ_FMUR01000029.1"/>
</dbReference>
<protein>
    <submittedName>
        <fullName evidence="2">Uncharacterized protein</fullName>
    </submittedName>
</protein>
<dbReference type="Proteomes" id="UP000183047">
    <property type="component" value="Unassembled WGS sequence"/>
</dbReference>
<dbReference type="OrthoDB" id="9804829at2"/>
<reference evidence="3" key="1">
    <citation type="submission" date="2016-10" db="EMBL/GenBank/DDBJ databases">
        <authorList>
            <person name="Varghese N."/>
            <person name="Submissions S."/>
        </authorList>
    </citation>
    <scope>NUCLEOTIDE SEQUENCE [LARGE SCALE GENOMIC DNA]</scope>
    <source>
        <strain evidence="3">XBD2006</strain>
    </source>
</reference>
<feature type="transmembrane region" description="Helical" evidence="1">
    <location>
        <begin position="110"/>
        <end position="128"/>
    </location>
</feature>
<feature type="transmembrane region" description="Helical" evidence="1">
    <location>
        <begin position="234"/>
        <end position="254"/>
    </location>
</feature>
<dbReference type="AlphaFoldDB" id="A0A1G5H1X4"/>
<proteinExistence type="predicted"/>
<gene>
    <name evidence="2" type="ORF">SAMN02910451_03124</name>
</gene>
<dbReference type="EMBL" id="FMUR01000029">
    <property type="protein sequence ID" value="SCY56918.1"/>
    <property type="molecule type" value="Genomic_DNA"/>
</dbReference>
<accession>A0A1G5H1X4</accession>